<evidence type="ECO:0000256" key="1">
    <source>
        <dbReference type="ARBA" id="ARBA00022837"/>
    </source>
</evidence>
<keyword evidence="2" id="KW-1133">Transmembrane helix</keyword>
<protein>
    <recommendedName>
        <fullName evidence="3">EF-hand domain-containing protein</fullName>
    </recommendedName>
</protein>
<organism evidence="4 5">
    <name type="scientific">Clavelina lepadiformis</name>
    <name type="common">Light-bulb sea squirt</name>
    <name type="synonym">Ascidia lepadiformis</name>
    <dbReference type="NCBI Taxonomy" id="159417"/>
    <lineage>
        <taxon>Eukaryota</taxon>
        <taxon>Metazoa</taxon>
        <taxon>Chordata</taxon>
        <taxon>Tunicata</taxon>
        <taxon>Ascidiacea</taxon>
        <taxon>Aplousobranchia</taxon>
        <taxon>Clavelinidae</taxon>
        <taxon>Clavelina</taxon>
    </lineage>
</organism>
<dbReference type="PROSITE" id="PS50222">
    <property type="entry name" value="EF_HAND_2"/>
    <property type="match status" value="2"/>
</dbReference>
<feature type="transmembrane region" description="Helical" evidence="2">
    <location>
        <begin position="510"/>
        <end position="531"/>
    </location>
</feature>
<gene>
    <name evidence="4" type="ORF">CVLEPA_LOCUS5953</name>
</gene>
<feature type="domain" description="EF-hand" evidence="3">
    <location>
        <begin position="6"/>
        <end position="41"/>
    </location>
</feature>
<dbReference type="PROSITE" id="PS00018">
    <property type="entry name" value="EF_HAND_1"/>
    <property type="match status" value="1"/>
</dbReference>
<dbReference type="InterPro" id="IPR031751">
    <property type="entry name" value="DUF4735"/>
</dbReference>
<dbReference type="PANTHER" id="PTHR33539:SF1">
    <property type="entry name" value="UPF0764 PROTEIN C16ORF89"/>
    <property type="match status" value="1"/>
</dbReference>
<evidence type="ECO:0000313" key="4">
    <source>
        <dbReference type="EMBL" id="CAK8676485.1"/>
    </source>
</evidence>
<feature type="domain" description="EF-hand" evidence="3">
    <location>
        <begin position="84"/>
        <end position="119"/>
    </location>
</feature>
<dbReference type="SUPFAM" id="SSF47473">
    <property type="entry name" value="EF-hand"/>
    <property type="match status" value="1"/>
</dbReference>
<evidence type="ECO:0000259" key="3">
    <source>
        <dbReference type="PROSITE" id="PS50222"/>
    </source>
</evidence>
<evidence type="ECO:0000256" key="2">
    <source>
        <dbReference type="SAM" id="Phobius"/>
    </source>
</evidence>
<dbReference type="Proteomes" id="UP001642483">
    <property type="component" value="Unassembled WGS sequence"/>
</dbReference>
<keyword evidence="2" id="KW-0812">Transmembrane</keyword>
<reference evidence="4 5" key="1">
    <citation type="submission" date="2024-02" db="EMBL/GenBank/DDBJ databases">
        <authorList>
            <person name="Daric V."/>
            <person name="Darras S."/>
        </authorList>
    </citation>
    <scope>NUCLEOTIDE SEQUENCE [LARGE SCALE GENOMIC DNA]</scope>
</reference>
<keyword evidence="1" id="KW-0106">Calcium</keyword>
<keyword evidence="5" id="KW-1185">Reference proteome</keyword>
<dbReference type="InterPro" id="IPR011992">
    <property type="entry name" value="EF-hand-dom_pair"/>
</dbReference>
<dbReference type="EMBL" id="CAWYQH010000035">
    <property type="protein sequence ID" value="CAK8676485.1"/>
    <property type="molecule type" value="Genomic_DNA"/>
</dbReference>
<proteinExistence type="predicted"/>
<comment type="caution">
    <text evidence="4">The sequence shown here is derived from an EMBL/GenBank/DDBJ whole genome shotgun (WGS) entry which is preliminary data.</text>
</comment>
<evidence type="ECO:0000313" key="5">
    <source>
        <dbReference type="Proteomes" id="UP001642483"/>
    </source>
</evidence>
<dbReference type="InterPro" id="IPR002048">
    <property type="entry name" value="EF_hand_dom"/>
</dbReference>
<dbReference type="InterPro" id="IPR018247">
    <property type="entry name" value="EF_Hand_1_Ca_BS"/>
</dbReference>
<sequence length="561" mass="65019">MDSVAKHKRIICHAFEHSDKDGNGFLNREDLKVAIIFLFGYKPSKYEIDQIMRCQQYPSANHDEHQMTLLTFQSILTNKLCAVDRDQEIRELFYIFDVRCQGYLTLDDLKDLSKGVLFLCMFHFAISTFIGNSEVKNDKSNHLKFNPSRKDQVRADIDVSNALQALEKIVFYYSKSKREATVDFTFGLRMAEGEIARLLHMSDIGAYPIIAGNPALQKHLKSLLENLESTIKQALPFVERRNKRYYLQFYDLIKEKWTSYQLPPQDTYRKDLDIFPNTTIDERLEEKESDECMSTLLGDDIHQPCSVDVCWEKMTAESKSMYYPTHQILWLMVGDKLGCRDKMESLAIKSGYLGGIEEIFKRKCAGIIIEMEAIMQDGVRMSMIDLFLEQGAICGGMGFIDAIRPGWLQKSFQWQDPNTGCFLDVAPDDFQDEIREYKFWIKYKREQWKSRNLLVDSVLTDGCSTHTTGVAAAFFATSLRLFFDPFYKNSQLDPYVRGVPQAVVGQSRNLHTIFLIVLLVITSACIAICVFKRRWCVSFYGLFLRRYCQRIFFRYKGISSV</sequence>
<accession>A0ABP0FDG0</accession>
<name>A0ABP0FDG0_CLALP</name>
<dbReference type="Pfam" id="PF15882">
    <property type="entry name" value="DUF4735"/>
    <property type="match status" value="1"/>
</dbReference>
<dbReference type="PANTHER" id="PTHR33539">
    <property type="entry name" value="UPF0764 PROTEIN C16ORF89"/>
    <property type="match status" value="1"/>
</dbReference>
<keyword evidence="2" id="KW-0472">Membrane</keyword>
<dbReference type="Gene3D" id="1.10.238.10">
    <property type="entry name" value="EF-hand"/>
    <property type="match status" value="1"/>
</dbReference>